<organism evidence="3 4">
    <name type="scientific">Aspergillus wentii DTO 134E9</name>
    <dbReference type="NCBI Taxonomy" id="1073089"/>
    <lineage>
        <taxon>Eukaryota</taxon>
        <taxon>Fungi</taxon>
        <taxon>Dikarya</taxon>
        <taxon>Ascomycota</taxon>
        <taxon>Pezizomycotina</taxon>
        <taxon>Eurotiomycetes</taxon>
        <taxon>Eurotiomycetidae</taxon>
        <taxon>Eurotiales</taxon>
        <taxon>Aspergillaceae</taxon>
        <taxon>Aspergillus</taxon>
        <taxon>Aspergillus subgen. Cremei</taxon>
    </lineage>
</organism>
<keyword evidence="2" id="KW-0472">Membrane</keyword>
<keyword evidence="2" id="KW-0812">Transmembrane</keyword>
<accession>A0A1L9R494</accession>
<proteinExistence type="predicted"/>
<keyword evidence="4" id="KW-1185">Reference proteome</keyword>
<sequence length="115" mass="12641">MGLAFGALSLALSRLGMIDRVFNSHLIKPAETQSSNKQEAGSSERTSQSIDQERVLASRVCQGLSAWSFAYGFFRYMSVRQKLLRGSFVPALWGPALMTGGSIGSLFIMLQKDFE</sequence>
<dbReference type="AlphaFoldDB" id="A0A1L9R494"/>
<reference evidence="4" key="1">
    <citation type="journal article" date="2017" name="Genome Biol.">
        <title>Comparative genomics reveals high biological diversity and specific adaptations in the industrially and medically important fungal genus Aspergillus.</title>
        <authorList>
            <person name="de Vries R.P."/>
            <person name="Riley R."/>
            <person name="Wiebenga A."/>
            <person name="Aguilar-Osorio G."/>
            <person name="Amillis S."/>
            <person name="Uchima C.A."/>
            <person name="Anderluh G."/>
            <person name="Asadollahi M."/>
            <person name="Askin M."/>
            <person name="Barry K."/>
            <person name="Battaglia E."/>
            <person name="Bayram O."/>
            <person name="Benocci T."/>
            <person name="Braus-Stromeyer S.A."/>
            <person name="Caldana C."/>
            <person name="Canovas D."/>
            <person name="Cerqueira G.C."/>
            <person name="Chen F."/>
            <person name="Chen W."/>
            <person name="Choi C."/>
            <person name="Clum A."/>
            <person name="Dos Santos R.A."/>
            <person name="Damasio A.R."/>
            <person name="Diallinas G."/>
            <person name="Emri T."/>
            <person name="Fekete E."/>
            <person name="Flipphi M."/>
            <person name="Freyberg S."/>
            <person name="Gallo A."/>
            <person name="Gournas C."/>
            <person name="Habgood R."/>
            <person name="Hainaut M."/>
            <person name="Harispe M.L."/>
            <person name="Henrissat B."/>
            <person name="Hilden K.S."/>
            <person name="Hope R."/>
            <person name="Hossain A."/>
            <person name="Karabika E."/>
            <person name="Karaffa L."/>
            <person name="Karanyi Z."/>
            <person name="Krasevec N."/>
            <person name="Kuo A."/>
            <person name="Kusch H."/>
            <person name="LaButti K."/>
            <person name="Lagendijk E.L."/>
            <person name="Lapidus A."/>
            <person name="Levasseur A."/>
            <person name="Lindquist E."/>
            <person name="Lipzen A."/>
            <person name="Logrieco A.F."/>
            <person name="MacCabe A."/>
            <person name="Maekelae M.R."/>
            <person name="Malavazi I."/>
            <person name="Melin P."/>
            <person name="Meyer V."/>
            <person name="Mielnichuk N."/>
            <person name="Miskei M."/>
            <person name="Molnar A.P."/>
            <person name="Mule G."/>
            <person name="Ngan C.Y."/>
            <person name="Orejas M."/>
            <person name="Orosz E."/>
            <person name="Ouedraogo J.P."/>
            <person name="Overkamp K.M."/>
            <person name="Park H.-S."/>
            <person name="Perrone G."/>
            <person name="Piumi F."/>
            <person name="Punt P.J."/>
            <person name="Ram A.F."/>
            <person name="Ramon A."/>
            <person name="Rauscher S."/>
            <person name="Record E."/>
            <person name="Riano-Pachon D.M."/>
            <person name="Robert V."/>
            <person name="Roehrig J."/>
            <person name="Ruller R."/>
            <person name="Salamov A."/>
            <person name="Salih N.S."/>
            <person name="Samson R.A."/>
            <person name="Sandor E."/>
            <person name="Sanguinetti M."/>
            <person name="Schuetze T."/>
            <person name="Sepcic K."/>
            <person name="Shelest E."/>
            <person name="Sherlock G."/>
            <person name="Sophianopoulou V."/>
            <person name="Squina F.M."/>
            <person name="Sun H."/>
            <person name="Susca A."/>
            <person name="Todd R.B."/>
            <person name="Tsang A."/>
            <person name="Unkles S.E."/>
            <person name="van de Wiele N."/>
            <person name="van Rossen-Uffink D."/>
            <person name="Oliveira J.V."/>
            <person name="Vesth T.C."/>
            <person name="Visser J."/>
            <person name="Yu J.-H."/>
            <person name="Zhou M."/>
            <person name="Andersen M.R."/>
            <person name="Archer D.B."/>
            <person name="Baker S.E."/>
            <person name="Benoit I."/>
            <person name="Brakhage A.A."/>
            <person name="Braus G.H."/>
            <person name="Fischer R."/>
            <person name="Frisvad J.C."/>
            <person name="Goldman G.H."/>
            <person name="Houbraken J."/>
            <person name="Oakley B."/>
            <person name="Pocsi I."/>
            <person name="Scazzocchio C."/>
            <person name="Seiboth B."/>
            <person name="vanKuyk P.A."/>
            <person name="Wortman J."/>
            <person name="Dyer P.S."/>
            <person name="Grigoriev I.V."/>
        </authorList>
    </citation>
    <scope>NUCLEOTIDE SEQUENCE [LARGE SCALE GENOMIC DNA]</scope>
    <source>
        <strain evidence="4">DTO 134E9</strain>
    </source>
</reference>
<evidence type="ECO:0000313" key="4">
    <source>
        <dbReference type="Proteomes" id="UP000184383"/>
    </source>
</evidence>
<evidence type="ECO:0000313" key="3">
    <source>
        <dbReference type="EMBL" id="OJJ29736.1"/>
    </source>
</evidence>
<dbReference type="RefSeq" id="XP_040683413.1">
    <property type="nucleotide sequence ID" value="XM_040833730.1"/>
</dbReference>
<dbReference type="OrthoDB" id="199599at2759"/>
<keyword evidence="2" id="KW-1133">Transmembrane helix</keyword>
<feature type="compositionally biased region" description="Polar residues" evidence="1">
    <location>
        <begin position="31"/>
        <end position="50"/>
    </location>
</feature>
<evidence type="ECO:0000256" key="1">
    <source>
        <dbReference type="SAM" id="MobiDB-lite"/>
    </source>
</evidence>
<dbReference type="Proteomes" id="UP000184383">
    <property type="component" value="Unassembled WGS sequence"/>
</dbReference>
<feature type="region of interest" description="Disordered" evidence="1">
    <location>
        <begin position="31"/>
        <end position="51"/>
    </location>
</feature>
<protein>
    <submittedName>
        <fullName evidence="3">Uncharacterized protein</fullName>
    </submittedName>
</protein>
<dbReference type="GeneID" id="63749578"/>
<name>A0A1L9R494_ASPWE</name>
<feature type="transmembrane region" description="Helical" evidence="2">
    <location>
        <begin position="88"/>
        <end position="110"/>
    </location>
</feature>
<dbReference type="EMBL" id="KV878218">
    <property type="protein sequence ID" value="OJJ29736.1"/>
    <property type="molecule type" value="Genomic_DNA"/>
</dbReference>
<gene>
    <name evidence="3" type="ORF">ASPWEDRAFT_32974</name>
</gene>
<evidence type="ECO:0000256" key="2">
    <source>
        <dbReference type="SAM" id="Phobius"/>
    </source>
</evidence>
<dbReference type="VEuPathDB" id="FungiDB:ASPWEDRAFT_32974"/>